<dbReference type="InterPro" id="IPR007361">
    <property type="entry name" value="DUF427"/>
</dbReference>
<name>A0ABV9W3T5_9ACTN</name>
<protein>
    <submittedName>
        <fullName evidence="2">DUF427 domain-containing protein</fullName>
    </submittedName>
</protein>
<accession>A0ABV9W3T5</accession>
<dbReference type="Gene3D" id="2.170.150.40">
    <property type="entry name" value="Domain of unknown function (DUF427)"/>
    <property type="match status" value="2"/>
</dbReference>
<gene>
    <name evidence="2" type="ORF">ACFPIJ_33490</name>
</gene>
<evidence type="ECO:0000313" key="3">
    <source>
        <dbReference type="Proteomes" id="UP001595912"/>
    </source>
</evidence>
<organism evidence="2 3">
    <name type="scientific">Dactylosporangium cerinum</name>
    <dbReference type="NCBI Taxonomy" id="1434730"/>
    <lineage>
        <taxon>Bacteria</taxon>
        <taxon>Bacillati</taxon>
        <taxon>Actinomycetota</taxon>
        <taxon>Actinomycetes</taxon>
        <taxon>Micromonosporales</taxon>
        <taxon>Micromonosporaceae</taxon>
        <taxon>Dactylosporangium</taxon>
    </lineage>
</organism>
<evidence type="ECO:0000259" key="1">
    <source>
        <dbReference type="Pfam" id="PF04248"/>
    </source>
</evidence>
<proteinExistence type="predicted"/>
<reference evidence="3" key="1">
    <citation type="journal article" date="2019" name="Int. J. Syst. Evol. Microbiol.">
        <title>The Global Catalogue of Microorganisms (GCM) 10K type strain sequencing project: providing services to taxonomists for standard genome sequencing and annotation.</title>
        <authorList>
            <consortium name="The Broad Institute Genomics Platform"/>
            <consortium name="The Broad Institute Genome Sequencing Center for Infectious Disease"/>
            <person name="Wu L."/>
            <person name="Ma J."/>
        </authorList>
    </citation>
    <scope>NUCLEOTIDE SEQUENCE [LARGE SCALE GENOMIC DNA]</scope>
    <source>
        <strain evidence="3">CGMCC 4.7152</strain>
    </source>
</reference>
<feature type="domain" description="DUF427" evidence="1">
    <location>
        <begin position="145"/>
        <end position="237"/>
    </location>
</feature>
<dbReference type="RefSeq" id="WP_380121088.1">
    <property type="nucleotide sequence ID" value="NZ_JBHSIU010000042.1"/>
</dbReference>
<dbReference type="InterPro" id="IPR038694">
    <property type="entry name" value="DUF427_sf"/>
</dbReference>
<dbReference type="PANTHER" id="PTHR34310:SF9">
    <property type="entry name" value="BLR5716 PROTEIN"/>
    <property type="match status" value="1"/>
</dbReference>
<keyword evidence="3" id="KW-1185">Reference proteome</keyword>
<dbReference type="EMBL" id="JBHSIU010000042">
    <property type="protein sequence ID" value="MFC5002729.1"/>
    <property type="molecule type" value="Genomic_DNA"/>
</dbReference>
<dbReference type="Proteomes" id="UP001595912">
    <property type="component" value="Unassembled WGS sequence"/>
</dbReference>
<dbReference type="Pfam" id="PF04248">
    <property type="entry name" value="NTP_transf_9"/>
    <property type="match status" value="2"/>
</dbReference>
<sequence>MSTTAGGIVWEPSERWVRGRRGDLTIVDSRRPVLVWEPGSVVPLYAFPEEDVRTDLLRPSADPPAAAHGAGATFYDLTVDGATAGNAAWRFSAPDLAGHIAFEWFRWSSAGAPGVQRWFEEDEEIFVHPRDPHKRVDAIASSRHVVVRIDGTTVADTRAPVLVFETGLPTRYYLPRADVRLDLFEQTDLHTGCPYKGTAEYWSVRGPGSAPANVAWSYPDPLPAVGAIRGYVAFYNEAVDLTVDGIQLQRPVTAFSQRLAVTVPTTSPGD</sequence>
<evidence type="ECO:0000313" key="2">
    <source>
        <dbReference type="EMBL" id="MFC5002729.1"/>
    </source>
</evidence>
<comment type="caution">
    <text evidence="2">The sequence shown here is derived from an EMBL/GenBank/DDBJ whole genome shotgun (WGS) entry which is preliminary data.</text>
</comment>
<dbReference type="PANTHER" id="PTHR34310">
    <property type="entry name" value="DUF427 DOMAIN PROTEIN (AFU_ORTHOLOGUE AFUA_3G02220)"/>
    <property type="match status" value="1"/>
</dbReference>
<feature type="domain" description="DUF427" evidence="1">
    <location>
        <begin position="20"/>
        <end position="102"/>
    </location>
</feature>